<evidence type="ECO:0000313" key="4">
    <source>
        <dbReference type="Proteomes" id="UP001140949"/>
    </source>
</evidence>
<proteinExistence type="predicted"/>
<evidence type="ECO:0000313" key="3">
    <source>
        <dbReference type="EMBL" id="KAJ6834098.1"/>
    </source>
</evidence>
<comment type="caution">
    <text evidence="3">The sequence shown here is derived from an EMBL/GenBank/DDBJ whole genome shotgun (WGS) entry which is preliminary data.</text>
</comment>
<gene>
    <name evidence="2" type="ORF">M6B38_134150</name>
    <name evidence="3" type="ORF">M6B38_339255</name>
</gene>
<reference evidence="3" key="1">
    <citation type="journal article" date="2023" name="GigaByte">
        <title>Genome assembly of the bearded iris, Iris pallida Lam.</title>
        <authorList>
            <person name="Bruccoleri R.E."/>
            <person name="Oakeley E.J."/>
            <person name="Faust A.M.E."/>
            <person name="Altorfer M."/>
            <person name="Dessus-Babus S."/>
            <person name="Burckhardt D."/>
            <person name="Oertli M."/>
            <person name="Naumann U."/>
            <person name="Petersen F."/>
            <person name="Wong J."/>
        </authorList>
    </citation>
    <scope>NUCLEOTIDE SEQUENCE</scope>
    <source>
        <strain evidence="3">GSM-AAB239-AS_SAM_17_03QT</strain>
    </source>
</reference>
<keyword evidence="4" id="KW-1185">Reference proteome</keyword>
<sequence length="61" mass="6626">MRALGGGASSRVARRFSSSNGGETFTELWLSVQPNPVMGGSPRRRTQSSFGQKRHAGSRFE</sequence>
<protein>
    <submittedName>
        <fullName evidence="3">Leucine-rich repeat extensin-like protein 3</fullName>
    </submittedName>
</protein>
<name>A0AAX6H0G8_IRIPA</name>
<feature type="region of interest" description="Disordered" evidence="1">
    <location>
        <begin position="1"/>
        <end position="61"/>
    </location>
</feature>
<dbReference type="EMBL" id="JANAVB010014621">
    <property type="protein sequence ID" value="KAJ6834098.1"/>
    <property type="molecule type" value="Genomic_DNA"/>
</dbReference>
<evidence type="ECO:0000256" key="1">
    <source>
        <dbReference type="SAM" id="MobiDB-lite"/>
    </source>
</evidence>
<evidence type="ECO:0000313" key="2">
    <source>
        <dbReference type="EMBL" id="KAJ6815621.1"/>
    </source>
</evidence>
<reference evidence="3" key="2">
    <citation type="submission" date="2023-04" db="EMBL/GenBank/DDBJ databases">
        <authorList>
            <person name="Bruccoleri R.E."/>
            <person name="Oakeley E.J."/>
            <person name="Faust A.-M."/>
            <person name="Dessus-Babus S."/>
            <person name="Altorfer M."/>
            <person name="Burckhardt D."/>
            <person name="Oertli M."/>
            <person name="Naumann U."/>
            <person name="Petersen F."/>
            <person name="Wong J."/>
        </authorList>
    </citation>
    <scope>NUCLEOTIDE SEQUENCE</scope>
    <source>
        <strain evidence="3">GSM-AAB239-AS_SAM_17_03QT</strain>
        <tissue evidence="3">Leaf</tissue>
    </source>
</reference>
<feature type="compositionally biased region" description="Low complexity" evidence="1">
    <location>
        <begin position="9"/>
        <end position="19"/>
    </location>
</feature>
<dbReference type="Proteomes" id="UP001140949">
    <property type="component" value="Unassembled WGS sequence"/>
</dbReference>
<dbReference type="EMBL" id="JANAVB010028818">
    <property type="protein sequence ID" value="KAJ6815621.1"/>
    <property type="molecule type" value="Genomic_DNA"/>
</dbReference>
<feature type="compositionally biased region" description="Basic residues" evidence="1">
    <location>
        <begin position="42"/>
        <end position="61"/>
    </location>
</feature>
<accession>A0AAX6H0G8</accession>
<dbReference type="AlphaFoldDB" id="A0AAX6H0G8"/>
<organism evidence="3 4">
    <name type="scientific">Iris pallida</name>
    <name type="common">Sweet iris</name>
    <dbReference type="NCBI Taxonomy" id="29817"/>
    <lineage>
        <taxon>Eukaryota</taxon>
        <taxon>Viridiplantae</taxon>
        <taxon>Streptophyta</taxon>
        <taxon>Embryophyta</taxon>
        <taxon>Tracheophyta</taxon>
        <taxon>Spermatophyta</taxon>
        <taxon>Magnoliopsida</taxon>
        <taxon>Liliopsida</taxon>
        <taxon>Asparagales</taxon>
        <taxon>Iridaceae</taxon>
        <taxon>Iridoideae</taxon>
        <taxon>Irideae</taxon>
        <taxon>Iris</taxon>
    </lineage>
</organism>